<accession>A0ABS1R1Z1</accession>
<dbReference type="RefSeq" id="WP_202102467.1">
    <property type="nucleotide sequence ID" value="NZ_JAERTY010000004.1"/>
</dbReference>
<dbReference type="Pfam" id="PF13182">
    <property type="entry name" value="DUF4007"/>
    <property type="match status" value="1"/>
</dbReference>
<sequence>MAKLSFSGHETFPCKIYWLKKGYDFVRAEKKFTDDDAVVDLGVGKNMVTSIRYWSRAFGIIDESDQITKFGDFIFSDNNGVDTYLEDTLTLWLLHYHLLKTEKASIYPMVFNGLRRERSEFTKERLLGYLNRQIDDASTTFSDNTLQSDVKVFFGNYTKFGSSDIEDAYSTILQELGLIEHYQRTDTTDKLVDVYVFNMRPKNIPIEALLYVILDGEKYGSSITVSHLANDYNSVGNTFLLTESLITEYMRSVPLEYGNYSETAGNPVLQIVSGLDKYQILRNYYNSTYANV</sequence>
<dbReference type="InterPro" id="IPR025248">
    <property type="entry name" value="DUF4007"/>
</dbReference>
<protein>
    <submittedName>
        <fullName evidence="2">DUF4007 family protein</fullName>
    </submittedName>
</protein>
<proteinExistence type="predicted"/>
<gene>
    <name evidence="2" type="ORF">JKG61_08055</name>
</gene>
<name>A0ABS1R1Z1_9SPHI</name>
<evidence type="ECO:0000259" key="1">
    <source>
        <dbReference type="Pfam" id="PF13182"/>
    </source>
</evidence>
<evidence type="ECO:0000313" key="3">
    <source>
        <dbReference type="Proteomes" id="UP000625283"/>
    </source>
</evidence>
<keyword evidence="3" id="KW-1185">Reference proteome</keyword>
<organism evidence="2 3">
    <name type="scientific">Sphingobacterium faecale</name>
    <dbReference type="NCBI Taxonomy" id="2803775"/>
    <lineage>
        <taxon>Bacteria</taxon>
        <taxon>Pseudomonadati</taxon>
        <taxon>Bacteroidota</taxon>
        <taxon>Sphingobacteriia</taxon>
        <taxon>Sphingobacteriales</taxon>
        <taxon>Sphingobacteriaceae</taxon>
        <taxon>Sphingobacterium</taxon>
    </lineage>
</organism>
<dbReference type="Proteomes" id="UP000625283">
    <property type="component" value="Unassembled WGS sequence"/>
</dbReference>
<dbReference type="EMBL" id="JAERTY010000004">
    <property type="protein sequence ID" value="MBL1408698.1"/>
    <property type="molecule type" value="Genomic_DNA"/>
</dbReference>
<evidence type="ECO:0000313" key="2">
    <source>
        <dbReference type="EMBL" id="MBL1408698.1"/>
    </source>
</evidence>
<comment type="caution">
    <text evidence="2">The sequence shown here is derived from an EMBL/GenBank/DDBJ whole genome shotgun (WGS) entry which is preliminary data.</text>
</comment>
<reference evidence="2 3" key="1">
    <citation type="submission" date="2021-01" db="EMBL/GenBank/DDBJ databases">
        <title>C459-1 draft genome sequence.</title>
        <authorList>
            <person name="Zhang X.-F."/>
        </authorList>
    </citation>
    <scope>NUCLEOTIDE SEQUENCE [LARGE SCALE GENOMIC DNA]</scope>
    <source>
        <strain evidence="3">C459-1</strain>
    </source>
</reference>
<feature type="domain" description="DUF4007" evidence="1">
    <location>
        <begin position="6"/>
        <end position="285"/>
    </location>
</feature>